<dbReference type="RefSeq" id="WP_178258650.1">
    <property type="nucleotide sequence ID" value="NZ_VUMD01000029.1"/>
</dbReference>
<evidence type="ECO:0000256" key="2">
    <source>
        <dbReference type="ARBA" id="ARBA00023125"/>
    </source>
</evidence>
<dbReference type="InterPro" id="IPR000835">
    <property type="entry name" value="HTH_MarR-typ"/>
</dbReference>
<evidence type="ECO:0000256" key="1">
    <source>
        <dbReference type="ARBA" id="ARBA00023015"/>
    </source>
</evidence>
<protein>
    <submittedName>
        <fullName evidence="5">MarR family transcriptional regulator</fullName>
    </submittedName>
</protein>
<proteinExistence type="predicted"/>
<dbReference type="InterPro" id="IPR036388">
    <property type="entry name" value="WH-like_DNA-bd_sf"/>
</dbReference>
<keyword evidence="1" id="KW-0805">Transcription regulation</keyword>
<dbReference type="InterPro" id="IPR036390">
    <property type="entry name" value="WH_DNA-bd_sf"/>
</dbReference>
<evidence type="ECO:0000259" key="4">
    <source>
        <dbReference type="PROSITE" id="PS50995"/>
    </source>
</evidence>
<dbReference type="PRINTS" id="PR00598">
    <property type="entry name" value="HTHMARR"/>
</dbReference>
<keyword evidence="6" id="KW-1185">Reference proteome</keyword>
<dbReference type="PANTHER" id="PTHR42756:SF1">
    <property type="entry name" value="TRANSCRIPTIONAL REPRESSOR OF EMRAB OPERON"/>
    <property type="match status" value="1"/>
</dbReference>
<accession>A0A7X2NQC7</accession>
<reference evidence="5 6" key="1">
    <citation type="submission" date="2019-08" db="EMBL/GenBank/DDBJ databases">
        <title>In-depth cultivation of the pig gut microbiome towards novel bacterial diversity and tailored functional studies.</title>
        <authorList>
            <person name="Wylensek D."/>
            <person name="Hitch T.C.A."/>
            <person name="Clavel T."/>
        </authorList>
    </citation>
    <scope>NUCLEOTIDE SEQUENCE [LARGE SCALE GENOMIC DNA]</scope>
    <source>
        <strain evidence="5 6">WCA-389-WT-23D1</strain>
    </source>
</reference>
<keyword evidence="2" id="KW-0238">DNA-binding</keyword>
<dbReference type="PANTHER" id="PTHR42756">
    <property type="entry name" value="TRANSCRIPTIONAL REGULATOR, MARR"/>
    <property type="match status" value="1"/>
</dbReference>
<comment type="caution">
    <text evidence="5">The sequence shown here is derived from an EMBL/GenBank/DDBJ whole genome shotgun (WGS) entry which is preliminary data.</text>
</comment>
<dbReference type="GO" id="GO:0003677">
    <property type="term" value="F:DNA binding"/>
    <property type="evidence" value="ECO:0007669"/>
    <property type="project" value="UniProtKB-KW"/>
</dbReference>
<gene>
    <name evidence="5" type="ORF">FYJ39_19135</name>
</gene>
<keyword evidence="3" id="KW-0804">Transcription</keyword>
<dbReference type="SMART" id="SM00347">
    <property type="entry name" value="HTH_MARR"/>
    <property type="match status" value="1"/>
</dbReference>
<dbReference type="GO" id="GO:0003700">
    <property type="term" value="F:DNA-binding transcription factor activity"/>
    <property type="evidence" value="ECO:0007669"/>
    <property type="project" value="InterPro"/>
</dbReference>
<name>A0A7X2NQC7_9CLOT</name>
<evidence type="ECO:0000313" key="5">
    <source>
        <dbReference type="EMBL" id="MSS38563.1"/>
    </source>
</evidence>
<dbReference type="PROSITE" id="PS50995">
    <property type="entry name" value="HTH_MARR_2"/>
    <property type="match status" value="1"/>
</dbReference>
<dbReference type="Proteomes" id="UP000429958">
    <property type="component" value="Unassembled WGS sequence"/>
</dbReference>
<dbReference type="EMBL" id="VUMD01000029">
    <property type="protein sequence ID" value="MSS38563.1"/>
    <property type="molecule type" value="Genomic_DNA"/>
</dbReference>
<dbReference type="AlphaFoldDB" id="A0A7X2NQC7"/>
<dbReference type="Gene3D" id="1.10.10.10">
    <property type="entry name" value="Winged helix-like DNA-binding domain superfamily/Winged helix DNA-binding domain"/>
    <property type="match status" value="1"/>
</dbReference>
<evidence type="ECO:0000313" key="6">
    <source>
        <dbReference type="Proteomes" id="UP000429958"/>
    </source>
</evidence>
<feature type="domain" description="HTH marR-type" evidence="4">
    <location>
        <begin position="1"/>
        <end position="129"/>
    </location>
</feature>
<sequence>MNRYTGIYRRCELLYIRSELDKYRIQPLEGKMLFFLSKNCCTQEEIGQHFNIDKGRIARALSELEERELVCRKVNQQNKRQKLVSLTTEGEQIVSEIDAIFRRWDEICYDGFSEEERRLYQDFVKRIADNVIEYRHRQGEDDDGQ</sequence>
<evidence type="ECO:0000256" key="3">
    <source>
        <dbReference type="ARBA" id="ARBA00023163"/>
    </source>
</evidence>
<organism evidence="5 6">
    <name type="scientific">Clostridium porci</name>
    <dbReference type="NCBI Taxonomy" id="2605778"/>
    <lineage>
        <taxon>Bacteria</taxon>
        <taxon>Bacillati</taxon>
        <taxon>Bacillota</taxon>
        <taxon>Clostridia</taxon>
        <taxon>Eubacteriales</taxon>
        <taxon>Clostridiaceae</taxon>
        <taxon>Clostridium</taxon>
    </lineage>
</organism>
<dbReference type="Pfam" id="PF12802">
    <property type="entry name" value="MarR_2"/>
    <property type="match status" value="1"/>
</dbReference>
<dbReference type="SUPFAM" id="SSF46785">
    <property type="entry name" value="Winged helix' DNA-binding domain"/>
    <property type="match status" value="1"/>
</dbReference>